<feature type="active site" description="Cysteine sulfenic acid (-SOH) intermediate; for peroxidase activity" evidence="13">
    <location>
        <position position="44"/>
    </location>
</feature>
<dbReference type="PIRSF" id="PIRSF000239">
    <property type="entry name" value="AHPC"/>
    <property type="match status" value="1"/>
</dbReference>
<dbReference type="GO" id="GO:0034599">
    <property type="term" value="P:cellular response to oxidative stress"/>
    <property type="evidence" value="ECO:0007669"/>
    <property type="project" value="TreeGrafter"/>
</dbReference>
<proteinExistence type="inferred from homology"/>
<dbReference type="AlphaFoldDB" id="A0A2W5KMN3"/>
<evidence type="ECO:0000256" key="11">
    <source>
        <dbReference type="ARBA" id="ARBA00042639"/>
    </source>
</evidence>
<name>A0A2W5KMN3_9GAMM</name>
<dbReference type="PANTHER" id="PTHR42801:SF4">
    <property type="entry name" value="AHPC_TSA FAMILY PROTEIN"/>
    <property type="match status" value="1"/>
</dbReference>
<accession>A0A2W5KMN3</accession>
<evidence type="ECO:0000256" key="2">
    <source>
        <dbReference type="ARBA" id="ARBA00011245"/>
    </source>
</evidence>
<dbReference type="PANTHER" id="PTHR42801">
    <property type="entry name" value="THIOREDOXIN-DEPENDENT PEROXIDE REDUCTASE"/>
    <property type="match status" value="1"/>
</dbReference>
<dbReference type="PROSITE" id="PS51352">
    <property type="entry name" value="THIOREDOXIN_2"/>
    <property type="match status" value="1"/>
</dbReference>
<evidence type="ECO:0000256" key="1">
    <source>
        <dbReference type="ARBA" id="ARBA00003330"/>
    </source>
</evidence>
<comment type="catalytic activity">
    <reaction evidence="12">
        <text>a hydroperoxide + [thioredoxin]-dithiol = an alcohol + [thioredoxin]-disulfide + H2O</text>
        <dbReference type="Rhea" id="RHEA:62620"/>
        <dbReference type="Rhea" id="RHEA-COMP:10698"/>
        <dbReference type="Rhea" id="RHEA-COMP:10700"/>
        <dbReference type="ChEBI" id="CHEBI:15377"/>
        <dbReference type="ChEBI" id="CHEBI:29950"/>
        <dbReference type="ChEBI" id="CHEBI:30879"/>
        <dbReference type="ChEBI" id="CHEBI:35924"/>
        <dbReference type="ChEBI" id="CHEBI:50058"/>
        <dbReference type="EC" id="1.11.1.24"/>
    </reaction>
</comment>
<evidence type="ECO:0000256" key="4">
    <source>
        <dbReference type="ARBA" id="ARBA00022559"/>
    </source>
</evidence>
<dbReference type="InterPro" id="IPR050924">
    <property type="entry name" value="Peroxiredoxin_BCP/PrxQ"/>
</dbReference>
<dbReference type="EC" id="1.11.1.24" evidence="3"/>
<keyword evidence="7" id="KW-1015">Disulfide bond</keyword>
<evidence type="ECO:0000256" key="12">
    <source>
        <dbReference type="ARBA" id="ARBA00049091"/>
    </source>
</evidence>
<dbReference type="SUPFAM" id="SSF52833">
    <property type="entry name" value="Thioredoxin-like"/>
    <property type="match status" value="1"/>
</dbReference>
<keyword evidence="8" id="KW-0676">Redox-active center</keyword>
<sequence>MIEIGASVPDLEGTIQDGSTLRLRDLRGRHVALYFYPKDNTAGCTRQAQDLRDLHAELTRAGCVVVGVSRDSVASHRRFAEKHALPFALVADTDETWCHAFDVIHEKTLYGRRYLGVVRSTFLIAPDGTLAAAWRNVKVPGHAAAVLDHLARA</sequence>
<gene>
    <name evidence="15" type="ORF">DI564_02870</name>
</gene>
<dbReference type="Pfam" id="PF00578">
    <property type="entry name" value="AhpC-TSA"/>
    <property type="match status" value="1"/>
</dbReference>
<comment type="function">
    <text evidence="1">Thiol-specific peroxidase that catalyzes the reduction of hydrogen peroxide and organic hydroperoxides to water and alcohols, respectively. Plays a role in cell protection against oxidative stress by detoxifying peroxides and as sensor of hydrogen peroxide-mediated signaling events.</text>
</comment>
<dbReference type="InterPro" id="IPR000866">
    <property type="entry name" value="AhpC/TSA"/>
</dbReference>
<dbReference type="Gene3D" id="3.40.30.10">
    <property type="entry name" value="Glutaredoxin"/>
    <property type="match status" value="1"/>
</dbReference>
<comment type="similarity">
    <text evidence="10">Belongs to the peroxiredoxin family. BCP/PrxQ subfamily.</text>
</comment>
<evidence type="ECO:0000256" key="7">
    <source>
        <dbReference type="ARBA" id="ARBA00023157"/>
    </source>
</evidence>
<evidence type="ECO:0000256" key="8">
    <source>
        <dbReference type="ARBA" id="ARBA00023284"/>
    </source>
</evidence>
<dbReference type="GO" id="GO:0045454">
    <property type="term" value="P:cell redox homeostasis"/>
    <property type="evidence" value="ECO:0007669"/>
    <property type="project" value="TreeGrafter"/>
</dbReference>
<evidence type="ECO:0000256" key="5">
    <source>
        <dbReference type="ARBA" id="ARBA00022862"/>
    </source>
</evidence>
<keyword evidence="4" id="KW-0575">Peroxidase</keyword>
<evidence type="ECO:0000256" key="10">
    <source>
        <dbReference type="ARBA" id="ARBA00038489"/>
    </source>
</evidence>
<evidence type="ECO:0000256" key="6">
    <source>
        <dbReference type="ARBA" id="ARBA00023002"/>
    </source>
</evidence>
<dbReference type="EMBL" id="QFPO01000003">
    <property type="protein sequence ID" value="PZQ18272.1"/>
    <property type="molecule type" value="Genomic_DNA"/>
</dbReference>
<evidence type="ECO:0000313" key="15">
    <source>
        <dbReference type="EMBL" id="PZQ18272.1"/>
    </source>
</evidence>
<evidence type="ECO:0000313" key="16">
    <source>
        <dbReference type="Proteomes" id="UP000249046"/>
    </source>
</evidence>
<dbReference type="InterPro" id="IPR013766">
    <property type="entry name" value="Thioredoxin_domain"/>
</dbReference>
<dbReference type="Proteomes" id="UP000249046">
    <property type="component" value="Unassembled WGS sequence"/>
</dbReference>
<reference evidence="15 16" key="1">
    <citation type="submission" date="2017-08" db="EMBL/GenBank/DDBJ databases">
        <title>Infants hospitalized years apart are colonized by the same room-sourced microbial strains.</title>
        <authorList>
            <person name="Brooks B."/>
            <person name="Olm M.R."/>
            <person name="Firek B.A."/>
            <person name="Baker R."/>
            <person name="Thomas B.C."/>
            <person name="Morowitz M.J."/>
            <person name="Banfield J.F."/>
        </authorList>
    </citation>
    <scope>NUCLEOTIDE SEQUENCE [LARGE SCALE GENOMIC DNA]</scope>
    <source>
        <strain evidence="15">S2_005_003_R2_42</strain>
    </source>
</reference>
<dbReference type="InterPro" id="IPR036249">
    <property type="entry name" value="Thioredoxin-like_sf"/>
</dbReference>
<dbReference type="FunFam" id="3.40.30.10:FF:000007">
    <property type="entry name" value="Thioredoxin-dependent thiol peroxidase"/>
    <property type="match status" value="1"/>
</dbReference>
<keyword evidence="6" id="KW-0560">Oxidoreductase</keyword>
<evidence type="ECO:0000256" key="9">
    <source>
        <dbReference type="ARBA" id="ARBA00032824"/>
    </source>
</evidence>
<dbReference type="GO" id="GO:0005737">
    <property type="term" value="C:cytoplasm"/>
    <property type="evidence" value="ECO:0007669"/>
    <property type="project" value="TreeGrafter"/>
</dbReference>
<protein>
    <recommendedName>
        <fullName evidence="3">thioredoxin-dependent peroxiredoxin</fullName>
        <ecNumber evidence="3">1.11.1.24</ecNumber>
    </recommendedName>
    <alternativeName>
        <fullName evidence="9">Thioredoxin peroxidase</fullName>
    </alternativeName>
    <alternativeName>
        <fullName evidence="11">Thioredoxin-dependent peroxiredoxin Bcp</fullName>
    </alternativeName>
</protein>
<comment type="caution">
    <text evidence="15">The sequence shown here is derived from an EMBL/GenBank/DDBJ whole genome shotgun (WGS) entry which is preliminary data.</text>
</comment>
<comment type="subunit">
    <text evidence="2">Monomer.</text>
</comment>
<organism evidence="15 16">
    <name type="scientific">Rhodanobacter denitrificans</name>
    <dbReference type="NCBI Taxonomy" id="666685"/>
    <lineage>
        <taxon>Bacteria</taxon>
        <taxon>Pseudomonadati</taxon>
        <taxon>Pseudomonadota</taxon>
        <taxon>Gammaproteobacteria</taxon>
        <taxon>Lysobacterales</taxon>
        <taxon>Rhodanobacteraceae</taxon>
        <taxon>Rhodanobacter</taxon>
    </lineage>
</organism>
<keyword evidence="5" id="KW-0049">Antioxidant</keyword>
<evidence type="ECO:0000259" key="14">
    <source>
        <dbReference type="PROSITE" id="PS51352"/>
    </source>
</evidence>
<dbReference type="InterPro" id="IPR024706">
    <property type="entry name" value="Peroxiredoxin_AhpC-typ"/>
</dbReference>
<evidence type="ECO:0000256" key="13">
    <source>
        <dbReference type="PIRSR" id="PIRSR000239-1"/>
    </source>
</evidence>
<evidence type="ECO:0000256" key="3">
    <source>
        <dbReference type="ARBA" id="ARBA00013017"/>
    </source>
</evidence>
<feature type="domain" description="Thioredoxin" evidence="14">
    <location>
        <begin position="2"/>
        <end position="153"/>
    </location>
</feature>
<dbReference type="GO" id="GO:0008379">
    <property type="term" value="F:thioredoxin peroxidase activity"/>
    <property type="evidence" value="ECO:0007669"/>
    <property type="project" value="TreeGrafter"/>
</dbReference>
<dbReference type="CDD" id="cd03017">
    <property type="entry name" value="PRX_BCP"/>
    <property type="match status" value="1"/>
</dbReference>